<dbReference type="InterPro" id="IPR055807">
    <property type="entry name" value="DUF7383"/>
</dbReference>
<organism evidence="1 2">
    <name type="scientific">Haloarcula limicola</name>
    <dbReference type="NCBI Taxonomy" id="1429915"/>
    <lineage>
        <taxon>Archaea</taxon>
        <taxon>Methanobacteriati</taxon>
        <taxon>Methanobacteriota</taxon>
        <taxon>Stenosarchaea group</taxon>
        <taxon>Halobacteria</taxon>
        <taxon>Halobacteriales</taxon>
        <taxon>Haloarculaceae</taxon>
        <taxon>Haloarcula</taxon>
    </lineage>
</organism>
<evidence type="ECO:0000313" key="1">
    <source>
        <dbReference type="EMBL" id="MBV0925787.1"/>
    </source>
</evidence>
<proteinExistence type="predicted"/>
<dbReference type="Proteomes" id="UP000766550">
    <property type="component" value="Unassembled WGS sequence"/>
</dbReference>
<dbReference type="OrthoDB" id="317492at2157"/>
<dbReference type="AlphaFoldDB" id="A0A8J7Y7Q1"/>
<sequence length="129" mass="14563">MSHRANYARCTFLQHLGPSEDSLDVPWADFSGDSTDRATFDVPTDTPSEPYVEMQVYDVSEFGHEIRLNGESLSGFDIAPGEGWNYWMDTIGTDQIRLGENALQFRRDVDTDDAFVIGTAVVHWKEPTE</sequence>
<dbReference type="Pfam" id="PF24108">
    <property type="entry name" value="DUF7383"/>
    <property type="match status" value="1"/>
</dbReference>
<gene>
    <name evidence="1" type="ORF">KTS45_16405</name>
</gene>
<accession>A0A8J7Y7Q1</accession>
<comment type="caution">
    <text evidence="1">The sequence shown here is derived from an EMBL/GenBank/DDBJ whole genome shotgun (WGS) entry which is preliminary data.</text>
</comment>
<protein>
    <submittedName>
        <fullName evidence="1">Uncharacterized protein</fullName>
    </submittedName>
</protein>
<keyword evidence="2" id="KW-1185">Reference proteome</keyword>
<dbReference type="RefSeq" id="WP_162318594.1">
    <property type="nucleotide sequence ID" value="NZ_JAHQXF010000002.1"/>
</dbReference>
<name>A0A8J7Y7Q1_9EURY</name>
<evidence type="ECO:0000313" key="2">
    <source>
        <dbReference type="Proteomes" id="UP000766550"/>
    </source>
</evidence>
<dbReference type="EMBL" id="JAHQXF010000002">
    <property type="protein sequence ID" value="MBV0925787.1"/>
    <property type="molecule type" value="Genomic_DNA"/>
</dbReference>
<reference evidence="1 2" key="1">
    <citation type="submission" date="2021-06" db="EMBL/GenBank/DDBJ databases">
        <title>New haloarchaea isolates fom saline soil.</title>
        <authorList>
            <person name="Duran-Viseras A."/>
            <person name="Sanchez-Porro C.S."/>
            <person name="Ventosa A."/>
        </authorList>
    </citation>
    <scope>NUCLEOTIDE SEQUENCE [LARGE SCALE GENOMIC DNA]</scope>
    <source>
        <strain evidence="1 2">JCM 183640</strain>
    </source>
</reference>